<dbReference type="RefSeq" id="WP_065543850.1">
    <property type="nucleotide sequence ID" value="NZ_CP015405.2"/>
</dbReference>
<keyword evidence="4" id="KW-0808">Transferase</keyword>
<dbReference type="InterPro" id="IPR011005">
    <property type="entry name" value="Dihydropteroate_synth-like_sf"/>
</dbReference>
<evidence type="ECO:0000313" key="8">
    <source>
        <dbReference type="EMBL" id="ANU77744.1"/>
    </source>
</evidence>
<dbReference type="EMBL" id="CP015405">
    <property type="protein sequence ID" value="ANU77744.1"/>
    <property type="molecule type" value="Genomic_DNA"/>
</dbReference>
<dbReference type="KEGG" id="byl:A4V09_19575"/>
<dbReference type="NCBIfam" id="NF005719">
    <property type="entry name" value="PRK07535.1"/>
    <property type="match status" value="1"/>
</dbReference>
<evidence type="ECO:0000256" key="2">
    <source>
        <dbReference type="ARBA" id="ARBA00022603"/>
    </source>
</evidence>
<feature type="domain" description="Pterin-binding" evidence="7">
    <location>
        <begin position="1"/>
        <end position="248"/>
    </location>
</feature>
<protein>
    <submittedName>
        <fullName evidence="8">Methyltetrahydrofolate--corrinoid methyltransferase</fullName>
    </submittedName>
</protein>
<sequence length="272" mass="29960">MIIIGEKINGSIPAVAKAIAERDAEFIKDRARKQAAANATYIDCCASVAEEVEVETLKWMIECIQEVTDLPISVDSPSADVLKEAYKFCNKPGLFNSVSGEGSKIDTIFPIMAMEENKGWEVIALLSDDTGIPKSAADRLRVFDNIMAKAEEYHISPSRIHIDPLVEMLCTSEDGIAMNIEVIETVRKRYPNIHITAAISNISFNLPVRKLINYGFMILAMNAGLDSAIMDPTNRDMLGLVYATEALMGEDDFCMEYIGAYRQGLIGPAPKN</sequence>
<dbReference type="InterPro" id="IPR050554">
    <property type="entry name" value="Met_Synthase/Corrinoid"/>
</dbReference>
<evidence type="ECO:0000256" key="6">
    <source>
        <dbReference type="ARBA" id="ARBA00023285"/>
    </source>
</evidence>
<evidence type="ECO:0000259" key="7">
    <source>
        <dbReference type="PROSITE" id="PS50972"/>
    </source>
</evidence>
<dbReference type="Gene3D" id="3.20.20.20">
    <property type="entry name" value="Dihydropteroate synthase-like"/>
    <property type="match status" value="1"/>
</dbReference>
<keyword evidence="9" id="KW-1185">Reference proteome</keyword>
<dbReference type="GO" id="GO:0008705">
    <property type="term" value="F:methionine synthase activity"/>
    <property type="evidence" value="ECO:0007669"/>
    <property type="project" value="TreeGrafter"/>
</dbReference>
<dbReference type="AlphaFoldDB" id="A0A1C7IFQ4"/>
<proteinExistence type="inferred from homology"/>
<evidence type="ECO:0000313" key="9">
    <source>
        <dbReference type="Proteomes" id="UP000092574"/>
    </source>
</evidence>
<keyword evidence="3" id="KW-0846">Cobalamin</keyword>
<dbReference type="GO" id="GO:0050667">
    <property type="term" value="P:homocysteine metabolic process"/>
    <property type="evidence" value="ECO:0007669"/>
    <property type="project" value="TreeGrafter"/>
</dbReference>
<dbReference type="STRING" id="1796616.A4V09_19575"/>
<dbReference type="PANTHER" id="PTHR45833">
    <property type="entry name" value="METHIONINE SYNTHASE"/>
    <property type="match status" value="1"/>
</dbReference>
<dbReference type="GO" id="GO:0031419">
    <property type="term" value="F:cobalamin binding"/>
    <property type="evidence" value="ECO:0007669"/>
    <property type="project" value="UniProtKB-KW"/>
</dbReference>
<dbReference type="Proteomes" id="UP000092574">
    <property type="component" value="Chromosome"/>
</dbReference>
<keyword evidence="6" id="KW-0170">Cobalt</keyword>
<reference evidence="8" key="1">
    <citation type="submission" date="2017-04" db="EMBL/GenBank/DDBJ databases">
        <title>Complete Genome Sequences of Twelve Strains of a Stable Defined Moderately Diverse Mouse Microbiota 2 (sDMDMm2).</title>
        <authorList>
            <person name="Uchimura Y."/>
            <person name="Wyss M."/>
            <person name="Brugiroux S."/>
            <person name="Limenitakis J.P."/>
            <person name="Stecher B."/>
            <person name="McCoy K.D."/>
            <person name="Macpherson A.J."/>
        </authorList>
    </citation>
    <scope>NUCLEOTIDE SEQUENCE</scope>
    <source>
        <strain evidence="8">YL58</strain>
    </source>
</reference>
<keyword evidence="5" id="KW-0479">Metal-binding</keyword>
<dbReference type="InterPro" id="IPR000489">
    <property type="entry name" value="Pterin-binding_dom"/>
</dbReference>
<dbReference type="GO" id="GO:0005829">
    <property type="term" value="C:cytosol"/>
    <property type="evidence" value="ECO:0007669"/>
    <property type="project" value="TreeGrafter"/>
</dbReference>
<dbReference type="SUPFAM" id="SSF51717">
    <property type="entry name" value="Dihydropteroate synthetase-like"/>
    <property type="match status" value="1"/>
</dbReference>
<keyword evidence="2 8" id="KW-0489">Methyltransferase</keyword>
<gene>
    <name evidence="8" type="ORF">A4V09_19575</name>
</gene>
<evidence type="ECO:0000256" key="1">
    <source>
        <dbReference type="ARBA" id="ARBA00010398"/>
    </source>
</evidence>
<dbReference type="GO" id="GO:0032259">
    <property type="term" value="P:methylation"/>
    <property type="evidence" value="ECO:0007669"/>
    <property type="project" value="UniProtKB-KW"/>
</dbReference>
<accession>A0A1C7IFQ4</accession>
<dbReference type="OrthoDB" id="9803687at2"/>
<name>A0A1C7IFQ4_9FIRM</name>
<dbReference type="PROSITE" id="PS50972">
    <property type="entry name" value="PTERIN_BINDING"/>
    <property type="match status" value="1"/>
</dbReference>
<dbReference type="GO" id="GO:0046872">
    <property type="term" value="F:metal ion binding"/>
    <property type="evidence" value="ECO:0007669"/>
    <property type="project" value="UniProtKB-KW"/>
</dbReference>
<evidence type="ECO:0000256" key="4">
    <source>
        <dbReference type="ARBA" id="ARBA00022679"/>
    </source>
</evidence>
<dbReference type="GO" id="GO:0046653">
    <property type="term" value="P:tetrahydrofolate metabolic process"/>
    <property type="evidence" value="ECO:0007669"/>
    <property type="project" value="TreeGrafter"/>
</dbReference>
<evidence type="ECO:0000256" key="3">
    <source>
        <dbReference type="ARBA" id="ARBA00022628"/>
    </source>
</evidence>
<evidence type="ECO:0000256" key="5">
    <source>
        <dbReference type="ARBA" id="ARBA00022723"/>
    </source>
</evidence>
<dbReference type="Pfam" id="PF00809">
    <property type="entry name" value="Pterin_bind"/>
    <property type="match status" value="1"/>
</dbReference>
<comment type="similarity">
    <text evidence="1">Belongs to the vitamin-B12 dependent methionine synthase family.</text>
</comment>
<dbReference type="PANTHER" id="PTHR45833:SF1">
    <property type="entry name" value="METHIONINE SYNTHASE"/>
    <property type="match status" value="1"/>
</dbReference>
<organism evidence="8 9">
    <name type="scientific">Blautia pseudococcoides</name>
    <dbReference type="NCBI Taxonomy" id="1796616"/>
    <lineage>
        <taxon>Bacteria</taxon>
        <taxon>Bacillati</taxon>
        <taxon>Bacillota</taxon>
        <taxon>Clostridia</taxon>
        <taxon>Lachnospirales</taxon>
        <taxon>Lachnospiraceae</taxon>
        <taxon>Blautia</taxon>
    </lineage>
</organism>